<reference evidence="2 3" key="1">
    <citation type="submission" date="2020-12" db="EMBL/GenBank/DDBJ databases">
        <title>Effect of drift, selection, and recombination on the evolution of hybrid genomes in Candida yeast pathogens.</title>
        <authorList>
            <person name="Mixao V."/>
            <person name="Ksiezopolska E."/>
            <person name="Saus E."/>
            <person name="Boekhout T."/>
            <person name="Gacser A."/>
            <person name="Gabaldon T."/>
        </authorList>
    </citation>
    <scope>NUCLEOTIDE SEQUENCE [LARGE SCALE GENOMIC DNA]</scope>
    <source>
        <strain evidence="2 3">BP57</strain>
    </source>
</reference>
<keyword evidence="1" id="KW-0812">Transmembrane</keyword>
<dbReference type="EMBL" id="JAEOAQ010000007">
    <property type="protein sequence ID" value="KAG5417844.1"/>
    <property type="molecule type" value="Genomic_DNA"/>
</dbReference>
<dbReference type="Proteomes" id="UP000669133">
    <property type="component" value="Unassembled WGS sequence"/>
</dbReference>
<dbReference type="AlphaFoldDB" id="A0A8H8D9M5"/>
<feature type="transmembrane region" description="Helical" evidence="1">
    <location>
        <begin position="68"/>
        <end position="94"/>
    </location>
</feature>
<evidence type="ECO:0000313" key="2">
    <source>
        <dbReference type="EMBL" id="KAG5417844.1"/>
    </source>
</evidence>
<evidence type="ECO:0000256" key="1">
    <source>
        <dbReference type="SAM" id="Phobius"/>
    </source>
</evidence>
<keyword evidence="3" id="KW-1185">Reference proteome</keyword>
<name>A0A8H8D9M5_9ASCO</name>
<evidence type="ECO:0008006" key="4">
    <source>
        <dbReference type="Google" id="ProtNLM"/>
    </source>
</evidence>
<comment type="caution">
    <text evidence="2">The sequence shown here is derived from an EMBL/GenBank/DDBJ whole genome shotgun (WGS) entry which is preliminary data.</text>
</comment>
<gene>
    <name evidence="2" type="ORF">I9W82_005480</name>
</gene>
<evidence type="ECO:0000313" key="3">
    <source>
        <dbReference type="Proteomes" id="UP000669133"/>
    </source>
</evidence>
<protein>
    <recommendedName>
        <fullName evidence="4">Transmembrane protein</fullName>
    </recommendedName>
</protein>
<dbReference type="GeneID" id="93654109"/>
<keyword evidence="1" id="KW-0472">Membrane</keyword>
<feature type="transmembrane region" description="Helical" evidence="1">
    <location>
        <begin position="106"/>
        <end position="129"/>
    </location>
</feature>
<sequence length="135" mass="14690">MNDHEQQSTHLLKFVKFMTGTAVLITTTFIVLYTNTDLFINHAENRHSVKELNIENDSISPKTVESRVWWASFMATTVGGMMLTAAGLAAAYWVNTRGETGSTSARWYLAIGISIVGGLGFALSCIGCAKLGNVK</sequence>
<organism evidence="2 3">
    <name type="scientific">Candida metapsilosis</name>
    <dbReference type="NCBI Taxonomy" id="273372"/>
    <lineage>
        <taxon>Eukaryota</taxon>
        <taxon>Fungi</taxon>
        <taxon>Dikarya</taxon>
        <taxon>Ascomycota</taxon>
        <taxon>Saccharomycotina</taxon>
        <taxon>Pichiomycetes</taxon>
        <taxon>Debaryomycetaceae</taxon>
        <taxon>Candida/Lodderomyces clade</taxon>
        <taxon>Candida</taxon>
    </lineage>
</organism>
<dbReference type="RefSeq" id="XP_067546960.1">
    <property type="nucleotide sequence ID" value="XM_067694661.1"/>
</dbReference>
<accession>A0A8H8D9M5</accession>
<keyword evidence="1" id="KW-1133">Transmembrane helix</keyword>
<dbReference type="OrthoDB" id="4038251at2759"/>
<proteinExistence type="predicted"/>
<feature type="transmembrane region" description="Helical" evidence="1">
    <location>
        <begin position="20"/>
        <end position="40"/>
    </location>
</feature>